<dbReference type="RefSeq" id="WP_338266792.1">
    <property type="nucleotide sequence ID" value="NZ_AP027271.1"/>
</dbReference>
<dbReference type="EMBL" id="AP027271">
    <property type="protein sequence ID" value="BDX02788.1"/>
    <property type="molecule type" value="Genomic_DNA"/>
</dbReference>
<dbReference type="Pfam" id="PF22098">
    <property type="entry name" value="DUF6942"/>
    <property type="match status" value="1"/>
</dbReference>
<proteinExistence type="predicted"/>
<accession>A0ABN6WPV0</accession>
<sequence length="152" mass="17398">MSDLWLGASIQQARCIFLMPNKPIFPSSESEPVSVARLIELNGNHWRKIFTIMAKLVATDLLSWKSVRDDCLLDWVGIAFSVDQIHDCEQTVFIVGKTFEADLPIKKQAVKVGHKQIAYVSYPYVWCPYLDYRQFPNSLISELRACILESKC</sequence>
<protein>
    <submittedName>
        <fullName evidence="1">Uncharacterized protein</fullName>
    </submittedName>
</protein>
<keyword evidence="2" id="KW-1185">Reference proteome</keyword>
<reference evidence="1 2" key="1">
    <citation type="submission" date="2023-01" db="EMBL/GenBank/DDBJ databases">
        <title>Complete genome sequence of Marinomonas pontica strain 200518_36.</title>
        <authorList>
            <person name="Ueki S."/>
            <person name="Gajardo G."/>
            <person name="Maruyama F."/>
        </authorList>
    </citation>
    <scope>NUCLEOTIDE SEQUENCE [LARGE SCALE GENOMIC DNA]</scope>
    <source>
        <strain evidence="1 2">200518_36</strain>
    </source>
</reference>
<dbReference type="Proteomes" id="UP001307608">
    <property type="component" value="Chromosome"/>
</dbReference>
<name>A0ABN6WPV0_9GAMM</name>
<evidence type="ECO:0000313" key="2">
    <source>
        <dbReference type="Proteomes" id="UP001307608"/>
    </source>
</evidence>
<organism evidence="1 2">
    <name type="scientific">Marinomonas pontica</name>
    <dbReference type="NCBI Taxonomy" id="264739"/>
    <lineage>
        <taxon>Bacteria</taxon>
        <taxon>Pseudomonadati</taxon>
        <taxon>Pseudomonadota</taxon>
        <taxon>Gammaproteobacteria</taxon>
        <taxon>Oceanospirillales</taxon>
        <taxon>Oceanospirillaceae</taxon>
        <taxon>Marinomonas</taxon>
    </lineage>
</organism>
<dbReference type="InterPro" id="IPR054222">
    <property type="entry name" value="DUF6942"/>
</dbReference>
<gene>
    <name evidence="1" type="ORF">MACH16_15360</name>
</gene>
<evidence type="ECO:0000313" key="1">
    <source>
        <dbReference type="EMBL" id="BDX02788.1"/>
    </source>
</evidence>